<feature type="compositionally biased region" description="Basic and acidic residues" evidence="3">
    <location>
        <begin position="52"/>
        <end position="63"/>
    </location>
</feature>
<feature type="signal peptide" evidence="4">
    <location>
        <begin position="1"/>
        <end position="24"/>
    </location>
</feature>
<feature type="compositionally biased region" description="Basic and acidic residues" evidence="3">
    <location>
        <begin position="570"/>
        <end position="581"/>
    </location>
</feature>
<dbReference type="InterPro" id="IPR024607">
    <property type="entry name" value="Sulfatase_CS"/>
</dbReference>
<evidence type="ECO:0000256" key="4">
    <source>
        <dbReference type="SAM" id="SignalP"/>
    </source>
</evidence>
<keyword evidence="2" id="KW-0325">Glycoprotein</keyword>
<organism evidence="6 7">
    <name type="scientific">Nocardioides panacis</name>
    <dbReference type="NCBI Taxonomy" id="2849501"/>
    <lineage>
        <taxon>Bacteria</taxon>
        <taxon>Bacillati</taxon>
        <taxon>Actinomycetota</taxon>
        <taxon>Actinomycetes</taxon>
        <taxon>Propionibacteriales</taxon>
        <taxon>Nocardioidaceae</taxon>
        <taxon>Nocardioides</taxon>
    </lineage>
</organism>
<feature type="compositionally biased region" description="Low complexity" evidence="3">
    <location>
        <begin position="31"/>
        <end position="51"/>
    </location>
</feature>
<feature type="region of interest" description="Disordered" evidence="3">
    <location>
        <begin position="31"/>
        <end position="63"/>
    </location>
</feature>
<evidence type="ECO:0000256" key="3">
    <source>
        <dbReference type="SAM" id="MobiDB-lite"/>
    </source>
</evidence>
<dbReference type="PROSITE" id="PS00523">
    <property type="entry name" value="SULFATASE_1"/>
    <property type="match status" value="1"/>
</dbReference>
<dbReference type="InterPro" id="IPR000917">
    <property type="entry name" value="Sulfatase_N"/>
</dbReference>
<evidence type="ECO:0000259" key="5">
    <source>
        <dbReference type="Pfam" id="PF00884"/>
    </source>
</evidence>
<feature type="domain" description="Sulfatase N-terminal" evidence="5">
    <location>
        <begin position="77"/>
        <end position="442"/>
    </location>
</feature>
<dbReference type="PANTHER" id="PTHR43108:SF8">
    <property type="entry name" value="SD21168P"/>
    <property type="match status" value="1"/>
</dbReference>
<sequence length="640" mass="68894">MPRRLAALAAGVLLLLCSVSVSTAAGERSVTAAGADAGPGPAPDVATPAAGGRDRRPGAERRRTVSVAPLVGRPDRPNVLVIMTDDARNDDLRFMPHVQHLIGDQGVTFTNTFSPQPLCCPARASFLTGEYSHNHHVWSHAPPYGFQALHDGATLPVWLNRAGYDTSFLGKYLNGYGIQPLRTGEPSLRYVPPGWTDWRGSVDGGIGAGSALDGGTYRYFDTTLNDNGRLTPHQGVYQTTLLGRLSRDELRTQVSSPRPFFTWVSYVAPHHGGPAEADDPAPVLRSDGTTQVFQNPARPERVWGRFDQQIPEAPGYAGETDVADKPFFIRDLPPLTPAERDGVREDARQRAEALSLVDAQVARTIRTLRETGQLDDTYVVFTSDNGYFLGEHRMRQGKILPYEPSLRVPMMIRGPGIPRGQVRSDPFTMIDFAPTILDAAGIRAPATVDGKSLLGVARSGDRGWNRGILTETGPRAVSQDAEESDNFLVGESGPSPLRFSQGGPHRGLPVRRARQPRARALRPAQRPARGHQPGGPARVAARRPGDGARARRAAQLRGRRLPATAAPAAADHRAGRAAGLRDPRLTRAGLDLVPPHEQQSTPPVSASPLVAEGRTTAAGPLGVPTPAAPIALRRRKGPRR</sequence>
<feature type="compositionally biased region" description="Basic residues" evidence="3">
    <location>
        <begin position="550"/>
        <end position="560"/>
    </location>
</feature>
<keyword evidence="1 4" id="KW-0732">Signal</keyword>
<evidence type="ECO:0000313" key="7">
    <source>
        <dbReference type="Proteomes" id="UP000683575"/>
    </source>
</evidence>
<accession>A0A975XYI3</accession>
<protein>
    <submittedName>
        <fullName evidence="6">Sulfatase</fullName>
    </submittedName>
</protein>
<reference evidence="6" key="1">
    <citation type="submission" date="2021-06" db="EMBL/GenBank/DDBJ databases">
        <title>Complete genome sequence of Nocardioides sp. G188.</title>
        <authorList>
            <person name="Im W.-T."/>
        </authorList>
    </citation>
    <scope>NUCLEOTIDE SEQUENCE</scope>
    <source>
        <strain evidence="6">G188</strain>
    </source>
</reference>
<evidence type="ECO:0000313" key="6">
    <source>
        <dbReference type="EMBL" id="QWZ06338.1"/>
    </source>
</evidence>
<gene>
    <name evidence="6" type="ORF">KRR39_11950</name>
</gene>
<keyword evidence="7" id="KW-1185">Reference proteome</keyword>
<dbReference type="EMBL" id="CP077062">
    <property type="protein sequence ID" value="QWZ06338.1"/>
    <property type="molecule type" value="Genomic_DNA"/>
</dbReference>
<feature type="chain" id="PRO_5038099894" evidence="4">
    <location>
        <begin position="25"/>
        <end position="640"/>
    </location>
</feature>
<evidence type="ECO:0000256" key="1">
    <source>
        <dbReference type="ARBA" id="ARBA00022729"/>
    </source>
</evidence>
<dbReference type="AlphaFoldDB" id="A0A975XYI3"/>
<feature type="region of interest" description="Disordered" evidence="3">
    <location>
        <begin position="465"/>
        <end position="581"/>
    </location>
</feature>
<feature type="compositionally biased region" description="Basic residues" evidence="3">
    <location>
        <begin position="508"/>
        <end position="520"/>
    </location>
</feature>
<evidence type="ECO:0000256" key="2">
    <source>
        <dbReference type="ARBA" id="ARBA00023180"/>
    </source>
</evidence>
<dbReference type="CDD" id="cd16147">
    <property type="entry name" value="G6S"/>
    <property type="match status" value="1"/>
</dbReference>
<dbReference type="Proteomes" id="UP000683575">
    <property type="component" value="Chromosome"/>
</dbReference>
<dbReference type="PANTHER" id="PTHR43108">
    <property type="entry name" value="N-ACETYLGLUCOSAMINE-6-SULFATASE FAMILY MEMBER"/>
    <property type="match status" value="1"/>
</dbReference>
<feature type="region of interest" description="Disordered" evidence="3">
    <location>
        <begin position="593"/>
        <end position="640"/>
    </location>
</feature>
<proteinExistence type="predicted"/>
<name>A0A975XYI3_9ACTN</name>
<dbReference type="KEGG" id="nps:KRR39_11950"/>
<dbReference type="Pfam" id="PF00884">
    <property type="entry name" value="Sulfatase"/>
    <property type="match status" value="1"/>
</dbReference>